<dbReference type="EMBL" id="CM004397">
    <property type="protein sequence ID" value="KAG8644114.1"/>
    <property type="molecule type" value="Genomic_DNA"/>
</dbReference>
<dbReference type="Proteomes" id="UP000091857">
    <property type="component" value="Chromosome 11"/>
</dbReference>
<keyword evidence="2" id="KW-1185">Reference proteome</keyword>
<evidence type="ECO:0000313" key="2">
    <source>
        <dbReference type="Proteomes" id="UP000091857"/>
    </source>
</evidence>
<comment type="caution">
    <text evidence="1">The sequence shown here is derived from an EMBL/GenBank/DDBJ whole genome shotgun (WGS) entry which is preliminary data.</text>
</comment>
<name>A0ACB7GWI7_MANES</name>
<proteinExistence type="predicted"/>
<evidence type="ECO:0000313" key="1">
    <source>
        <dbReference type="EMBL" id="KAG8644114.1"/>
    </source>
</evidence>
<accession>A0ACB7GWI7</accession>
<organism evidence="1 2">
    <name type="scientific">Manihot esculenta</name>
    <name type="common">Cassava</name>
    <name type="synonym">Jatropha manihot</name>
    <dbReference type="NCBI Taxonomy" id="3983"/>
    <lineage>
        <taxon>Eukaryota</taxon>
        <taxon>Viridiplantae</taxon>
        <taxon>Streptophyta</taxon>
        <taxon>Embryophyta</taxon>
        <taxon>Tracheophyta</taxon>
        <taxon>Spermatophyta</taxon>
        <taxon>Magnoliopsida</taxon>
        <taxon>eudicotyledons</taxon>
        <taxon>Gunneridae</taxon>
        <taxon>Pentapetalae</taxon>
        <taxon>rosids</taxon>
        <taxon>fabids</taxon>
        <taxon>Malpighiales</taxon>
        <taxon>Euphorbiaceae</taxon>
        <taxon>Crotonoideae</taxon>
        <taxon>Manihoteae</taxon>
        <taxon>Manihot</taxon>
    </lineage>
</organism>
<reference evidence="2" key="1">
    <citation type="journal article" date="2016" name="Nat. Biotechnol.">
        <title>Sequencing wild and cultivated cassava and related species reveals extensive interspecific hybridization and genetic diversity.</title>
        <authorList>
            <person name="Bredeson J.V."/>
            <person name="Lyons J.B."/>
            <person name="Prochnik S.E."/>
            <person name="Wu G.A."/>
            <person name="Ha C.M."/>
            <person name="Edsinger-Gonzales E."/>
            <person name="Grimwood J."/>
            <person name="Schmutz J."/>
            <person name="Rabbi I.Y."/>
            <person name="Egesi C."/>
            <person name="Nauluvula P."/>
            <person name="Lebot V."/>
            <person name="Ndunguru J."/>
            <person name="Mkamilo G."/>
            <person name="Bart R.S."/>
            <person name="Setter T.L."/>
            <person name="Gleadow R.M."/>
            <person name="Kulakow P."/>
            <person name="Ferguson M.E."/>
            <person name="Rounsley S."/>
            <person name="Rokhsar D.S."/>
        </authorList>
    </citation>
    <scope>NUCLEOTIDE SEQUENCE [LARGE SCALE GENOMIC DNA]</scope>
    <source>
        <strain evidence="2">cv. AM560-2</strain>
    </source>
</reference>
<gene>
    <name evidence="1" type="ORF">MANES_11G101150v8</name>
</gene>
<sequence>MSALNYTSCPNYTFCDLKRRRWFNMLSSASGEEWWAALIFFSARVSARLNLGLGVLTF</sequence>
<protein>
    <submittedName>
        <fullName evidence="1">Uncharacterized protein</fullName>
    </submittedName>
</protein>